<dbReference type="PANTHER" id="PTHR38115:SF1">
    <property type="entry name" value="LIPOCALIN-LIKE DOMAIN-CONTAINING PROTEIN"/>
    <property type="match status" value="1"/>
</dbReference>
<dbReference type="PANTHER" id="PTHR38115">
    <property type="entry name" value="LIPOCALIN-LIKE DOMAIN-CONTAINING PROTEIN"/>
    <property type="match status" value="1"/>
</dbReference>
<evidence type="ECO:0000313" key="2">
    <source>
        <dbReference type="Proteomes" id="UP000243797"/>
    </source>
</evidence>
<sequence length="175" mass="19920">MSVPSGISIRKLDGTYEFNKKESDGDDKMLELQGIGWIMRQAVKHSGVTLNVHTKVDEKGVTHVDIETIASGGYKHWEYRPADGEPREFEEGAYGTIKLRSRFVDVSEVQNEFLSKGFSGEVFNTYSESVGLKGDQWKANQVWGIDNDTKKYTRHIHFQRGPEVLKITKVYDFKA</sequence>
<dbReference type="Proteomes" id="UP000243797">
    <property type="component" value="Unassembled WGS sequence"/>
</dbReference>
<keyword evidence="2" id="KW-1185">Reference proteome</keyword>
<dbReference type="InParanoid" id="A0A2K1QJ87"/>
<name>A0A2K1QJ87_9PEZI</name>
<reference evidence="1 2" key="1">
    <citation type="submission" date="2017-06" db="EMBL/GenBank/DDBJ databases">
        <title>Draft genome sequence of a variant of Elsinoe murrayae.</title>
        <authorList>
            <person name="Cheng Q."/>
        </authorList>
    </citation>
    <scope>NUCLEOTIDE SEQUENCE [LARGE SCALE GENOMIC DNA]</scope>
    <source>
        <strain evidence="1 2">CQ-2017a</strain>
    </source>
</reference>
<dbReference type="EMBL" id="NKHZ01000081">
    <property type="protein sequence ID" value="PNS14962.1"/>
    <property type="molecule type" value="Genomic_DNA"/>
</dbReference>
<evidence type="ECO:0000313" key="1">
    <source>
        <dbReference type="EMBL" id="PNS14962.1"/>
    </source>
</evidence>
<accession>A0A2K1QJ87</accession>
<dbReference type="AlphaFoldDB" id="A0A2K1QJ87"/>
<dbReference type="OrthoDB" id="425354at2759"/>
<protein>
    <submittedName>
        <fullName evidence="1">Uncharacterized protein</fullName>
    </submittedName>
</protein>
<gene>
    <name evidence="1" type="ORF">CAC42_2191</name>
</gene>
<comment type="caution">
    <text evidence="1">The sequence shown here is derived from an EMBL/GenBank/DDBJ whole genome shotgun (WGS) entry which is preliminary data.</text>
</comment>
<organism evidence="1 2">
    <name type="scientific">Sphaceloma murrayae</name>
    <dbReference type="NCBI Taxonomy" id="2082308"/>
    <lineage>
        <taxon>Eukaryota</taxon>
        <taxon>Fungi</taxon>
        <taxon>Dikarya</taxon>
        <taxon>Ascomycota</taxon>
        <taxon>Pezizomycotina</taxon>
        <taxon>Dothideomycetes</taxon>
        <taxon>Dothideomycetidae</taxon>
        <taxon>Myriangiales</taxon>
        <taxon>Elsinoaceae</taxon>
        <taxon>Sphaceloma</taxon>
    </lineage>
</organism>
<dbReference type="InterPro" id="IPR053037">
    <property type="entry name" value="Pericyclase_pydY-like"/>
</dbReference>
<proteinExistence type="predicted"/>